<evidence type="ECO:0000256" key="3">
    <source>
        <dbReference type="ARBA" id="ARBA00022475"/>
    </source>
</evidence>
<gene>
    <name evidence="9" type="primary">ssuC_4</name>
    <name evidence="9" type="ORF">MOST_07190</name>
</gene>
<organism evidence="9 10">
    <name type="scientific">Neomoorella stamsii</name>
    <dbReference type="NCBI Taxonomy" id="1266720"/>
    <lineage>
        <taxon>Bacteria</taxon>
        <taxon>Bacillati</taxon>
        <taxon>Bacillota</taxon>
        <taxon>Clostridia</taxon>
        <taxon>Neomoorellales</taxon>
        <taxon>Neomoorellaceae</taxon>
        <taxon>Neomoorella</taxon>
    </lineage>
</organism>
<dbReference type="SUPFAM" id="SSF161098">
    <property type="entry name" value="MetI-like"/>
    <property type="match status" value="1"/>
</dbReference>
<feature type="transmembrane region" description="Helical" evidence="7">
    <location>
        <begin position="228"/>
        <end position="249"/>
    </location>
</feature>
<keyword evidence="10" id="KW-1185">Reference proteome</keyword>
<dbReference type="GO" id="GO:0055085">
    <property type="term" value="P:transmembrane transport"/>
    <property type="evidence" value="ECO:0007669"/>
    <property type="project" value="InterPro"/>
</dbReference>
<comment type="subcellular location">
    <subcellularLocation>
        <location evidence="1 7">Cell membrane</location>
        <topology evidence="1 7">Multi-pass membrane protein</topology>
    </subcellularLocation>
</comment>
<keyword evidence="5 7" id="KW-1133">Transmembrane helix</keyword>
<dbReference type="GO" id="GO:0005886">
    <property type="term" value="C:plasma membrane"/>
    <property type="evidence" value="ECO:0007669"/>
    <property type="project" value="UniProtKB-SubCell"/>
</dbReference>
<feature type="transmembrane region" description="Helical" evidence="7">
    <location>
        <begin position="101"/>
        <end position="121"/>
    </location>
</feature>
<dbReference type="PANTHER" id="PTHR30151">
    <property type="entry name" value="ALKANE SULFONATE ABC TRANSPORTER-RELATED, MEMBRANE SUBUNIT"/>
    <property type="match status" value="1"/>
</dbReference>
<evidence type="ECO:0000256" key="4">
    <source>
        <dbReference type="ARBA" id="ARBA00022692"/>
    </source>
</evidence>
<dbReference type="Pfam" id="PF00528">
    <property type="entry name" value="BPD_transp_1"/>
    <property type="match status" value="1"/>
</dbReference>
<name>A0A9X7P7B7_9FIRM</name>
<evidence type="ECO:0000259" key="8">
    <source>
        <dbReference type="PROSITE" id="PS50928"/>
    </source>
</evidence>
<evidence type="ECO:0000256" key="5">
    <source>
        <dbReference type="ARBA" id="ARBA00022989"/>
    </source>
</evidence>
<evidence type="ECO:0000256" key="2">
    <source>
        <dbReference type="ARBA" id="ARBA00022448"/>
    </source>
</evidence>
<dbReference type="AlphaFoldDB" id="A0A9X7P7B7"/>
<keyword evidence="6 7" id="KW-0472">Membrane</keyword>
<feature type="transmembrane region" description="Helical" evidence="7">
    <location>
        <begin position="128"/>
        <end position="146"/>
    </location>
</feature>
<dbReference type="InterPro" id="IPR000515">
    <property type="entry name" value="MetI-like"/>
</dbReference>
<dbReference type="InterPro" id="IPR035906">
    <property type="entry name" value="MetI-like_sf"/>
</dbReference>
<keyword evidence="2 7" id="KW-0813">Transport</keyword>
<feature type="transmembrane region" description="Helical" evidence="7">
    <location>
        <begin position="21"/>
        <end position="39"/>
    </location>
</feature>
<dbReference type="Proteomes" id="UP000239430">
    <property type="component" value="Unassembled WGS sequence"/>
</dbReference>
<dbReference type="Gene3D" id="1.10.3720.10">
    <property type="entry name" value="MetI-like"/>
    <property type="match status" value="1"/>
</dbReference>
<evidence type="ECO:0000256" key="6">
    <source>
        <dbReference type="ARBA" id="ARBA00023136"/>
    </source>
</evidence>
<reference evidence="9 10" key="1">
    <citation type="submission" date="2018-03" db="EMBL/GenBank/DDBJ databases">
        <title>Genome sequence of Moorella stamsii DSM 26217.</title>
        <authorList>
            <person name="Poehlein A."/>
            <person name="Daniel R."/>
        </authorList>
    </citation>
    <scope>NUCLEOTIDE SEQUENCE [LARGE SCALE GENOMIC DNA]</scope>
    <source>
        <strain evidence="10">DSM 26217</strain>
    </source>
</reference>
<evidence type="ECO:0000256" key="1">
    <source>
        <dbReference type="ARBA" id="ARBA00004651"/>
    </source>
</evidence>
<accession>A0A9X7P7B7</accession>
<sequence>MIQKEIAGKDYYYKIPSWTKALLALIIILLMLQLVSTGFKIPQYIIPAPLLIFKSILASHQMLLKQLRITLFEAVTGFLIGNFTAILLAVLFVNYRLIEKTLLPIAIALRSIPIVAITPVITLALGRGYATTISIVVLIVFFPTLVNTTQGLRSVSQEAEELFAVLAATKNQSFYLLRLPTALPYLFSALRVTGPGSIIGALVAEWVATDRGIGYFILDAQSQWQFTLLWSAIIIATLMAVTAFGLVGVTEKYLLSWHESLNEEA</sequence>
<proteinExistence type="inferred from homology"/>
<keyword evidence="4 7" id="KW-0812">Transmembrane</keyword>
<evidence type="ECO:0000313" key="10">
    <source>
        <dbReference type="Proteomes" id="UP000239430"/>
    </source>
</evidence>
<dbReference type="PROSITE" id="PS50928">
    <property type="entry name" value="ABC_TM1"/>
    <property type="match status" value="1"/>
</dbReference>
<feature type="domain" description="ABC transmembrane type-1" evidence="8">
    <location>
        <begin position="63"/>
        <end position="250"/>
    </location>
</feature>
<keyword evidence="3" id="KW-1003">Cell membrane</keyword>
<evidence type="ECO:0000313" key="9">
    <source>
        <dbReference type="EMBL" id="PRR76098.1"/>
    </source>
</evidence>
<comment type="similarity">
    <text evidence="7">Belongs to the binding-protein-dependent transport system permease family.</text>
</comment>
<comment type="caution">
    <text evidence="9">The sequence shown here is derived from an EMBL/GenBank/DDBJ whole genome shotgun (WGS) entry which is preliminary data.</text>
</comment>
<evidence type="ECO:0000256" key="7">
    <source>
        <dbReference type="RuleBase" id="RU363032"/>
    </source>
</evidence>
<dbReference type="EMBL" id="PVXL01000023">
    <property type="protein sequence ID" value="PRR76098.1"/>
    <property type="molecule type" value="Genomic_DNA"/>
</dbReference>
<feature type="transmembrane region" description="Helical" evidence="7">
    <location>
        <begin position="71"/>
        <end position="95"/>
    </location>
</feature>
<dbReference type="RefSeq" id="WP_054937355.1">
    <property type="nucleotide sequence ID" value="NZ_PVXL01000023.1"/>
</dbReference>
<dbReference type="PANTHER" id="PTHR30151:SF20">
    <property type="entry name" value="ABC TRANSPORTER PERMEASE PROTEIN HI_0355-RELATED"/>
    <property type="match status" value="1"/>
</dbReference>
<protein>
    <submittedName>
        <fullName evidence="9">Aliphatic sulfonates transport permease protein SsuC</fullName>
    </submittedName>
</protein>